<dbReference type="Gene3D" id="3.40.50.300">
    <property type="entry name" value="P-loop containing nucleotide triphosphate hydrolases"/>
    <property type="match status" value="1"/>
</dbReference>
<dbReference type="SUPFAM" id="SSF52540">
    <property type="entry name" value="P-loop containing nucleoside triphosphate hydrolases"/>
    <property type="match status" value="1"/>
</dbReference>
<gene>
    <name evidence="1" type="ORF">H1D41_03500</name>
</gene>
<reference evidence="1" key="1">
    <citation type="submission" date="2020-10" db="EMBL/GenBank/DDBJ databases">
        <title>Paenihalocynthiibacter styelae gen. nov., sp. nov., isolated from stalked sea squirt Styela clava.</title>
        <authorList>
            <person name="Kim Y.-O."/>
            <person name="Yoon J.-H."/>
        </authorList>
    </citation>
    <scope>NUCLEOTIDE SEQUENCE</scope>
    <source>
        <strain evidence="1">MYP1-1</strain>
    </source>
</reference>
<protein>
    <recommendedName>
        <fullName evidence="3">Sulfotransferase family protein</fullName>
    </recommendedName>
</protein>
<dbReference type="RefSeq" id="WP_228847603.1">
    <property type="nucleotide sequence ID" value="NZ_JADCKQ010000002.1"/>
</dbReference>
<sequence>MPQDQKIFFHIGPPKTGSTAIQSHMTEGRQEHQELGVYYPTDFRNKHQGVASALFLDFEHHKNIRWPQRFYANKEIALNQAQYDTQRAAYHKEITDAVAQGCNIVISSEGLFRDGLSDHEPPVSRIAAVNAFEYAKRLSLSPKVVLYLRNPIAWWLSRVHQASLRYNSADDSFLISNSFRPLAAAKEKIEMLTDVFGPENLICRCLDDKLVGGSLVHDFRHIVGLPETDDISGGVANKKDYGKAIALRQKLNRFLHSRPGNTLSYGDEVSLNVRNYANIFPTDRSEYLPSGRIFRAGMEAIEPYRQYFLELTQNETLFGADYAQPYLERLTEEEQPQIGEKEFLSAIHSIQKHADHKLVRTLATKVNISETEQWFAHHIRLVHSLKLLKFVRDKAAKDGAYRIAALYGQALIDRQPETNPVDVNVLAEIQAKL</sequence>
<dbReference type="InterPro" id="IPR027417">
    <property type="entry name" value="P-loop_NTPase"/>
</dbReference>
<proteinExistence type="predicted"/>
<evidence type="ECO:0008006" key="3">
    <source>
        <dbReference type="Google" id="ProtNLM"/>
    </source>
</evidence>
<dbReference type="AlphaFoldDB" id="A0A8J7IPA2"/>
<keyword evidence="2" id="KW-1185">Reference proteome</keyword>
<dbReference type="Proteomes" id="UP000640583">
    <property type="component" value="Unassembled WGS sequence"/>
</dbReference>
<evidence type="ECO:0000313" key="2">
    <source>
        <dbReference type="Proteomes" id="UP000640583"/>
    </source>
</evidence>
<organism evidence="1 2">
    <name type="scientific">Halocynthiibacter styelae</name>
    <dbReference type="NCBI Taxonomy" id="2761955"/>
    <lineage>
        <taxon>Bacteria</taxon>
        <taxon>Pseudomonadati</taxon>
        <taxon>Pseudomonadota</taxon>
        <taxon>Alphaproteobacteria</taxon>
        <taxon>Rhodobacterales</taxon>
        <taxon>Paracoccaceae</taxon>
        <taxon>Halocynthiibacter</taxon>
    </lineage>
</organism>
<dbReference type="EMBL" id="JADCKQ010000002">
    <property type="protein sequence ID" value="MBI1492696.1"/>
    <property type="molecule type" value="Genomic_DNA"/>
</dbReference>
<accession>A0A8J7IPA2</accession>
<comment type="caution">
    <text evidence="1">The sequence shown here is derived from an EMBL/GenBank/DDBJ whole genome shotgun (WGS) entry which is preliminary data.</text>
</comment>
<evidence type="ECO:0000313" key="1">
    <source>
        <dbReference type="EMBL" id="MBI1492696.1"/>
    </source>
</evidence>
<name>A0A8J7IPA2_9RHOB</name>